<name>A0ABZ0RGK3_9BACT</name>
<gene>
    <name evidence="2" type="ORF">SH580_11565</name>
</gene>
<feature type="region of interest" description="Disordered" evidence="1">
    <location>
        <begin position="227"/>
        <end position="247"/>
    </location>
</feature>
<proteinExistence type="predicted"/>
<reference evidence="2 3" key="1">
    <citation type="submission" date="2023-11" db="EMBL/GenBank/DDBJ databases">
        <title>Coraliomargarita sp. nov., isolated from marine algae.</title>
        <authorList>
            <person name="Lee J.K."/>
            <person name="Baek J.H."/>
            <person name="Kim J.M."/>
            <person name="Choi D.G."/>
            <person name="Jeon C.O."/>
        </authorList>
    </citation>
    <scope>NUCLEOTIDE SEQUENCE [LARGE SCALE GENOMIC DNA]</scope>
    <source>
        <strain evidence="2 3">J2-16</strain>
    </source>
</reference>
<evidence type="ECO:0000256" key="1">
    <source>
        <dbReference type="SAM" id="MobiDB-lite"/>
    </source>
</evidence>
<keyword evidence="3" id="KW-1185">Reference proteome</keyword>
<evidence type="ECO:0008006" key="4">
    <source>
        <dbReference type="Google" id="ProtNLM"/>
    </source>
</evidence>
<evidence type="ECO:0000313" key="3">
    <source>
        <dbReference type="Proteomes" id="UP001324993"/>
    </source>
</evidence>
<dbReference type="Proteomes" id="UP001324993">
    <property type="component" value="Chromosome"/>
</dbReference>
<organism evidence="2 3">
    <name type="scientific">Coraliomargarita algicola</name>
    <dbReference type="NCBI Taxonomy" id="3092156"/>
    <lineage>
        <taxon>Bacteria</taxon>
        <taxon>Pseudomonadati</taxon>
        <taxon>Verrucomicrobiota</taxon>
        <taxon>Opitutia</taxon>
        <taxon>Puniceicoccales</taxon>
        <taxon>Coraliomargaritaceae</taxon>
        <taxon>Coraliomargarita</taxon>
    </lineage>
</organism>
<protein>
    <recommendedName>
        <fullName evidence="4">DUF2259 domain-containing protein</fullName>
    </recommendedName>
</protein>
<evidence type="ECO:0000313" key="2">
    <source>
        <dbReference type="EMBL" id="WPJ94072.1"/>
    </source>
</evidence>
<dbReference type="RefSeq" id="WP_319831035.1">
    <property type="nucleotide sequence ID" value="NZ_CP138858.1"/>
</dbReference>
<accession>A0ABZ0RGK3</accession>
<feature type="compositionally biased region" description="Polar residues" evidence="1">
    <location>
        <begin position="228"/>
        <end position="238"/>
    </location>
</feature>
<dbReference type="EMBL" id="CP138858">
    <property type="protein sequence ID" value="WPJ94072.1"/>
    <property type="molecule type" value="Genomic_DNA"/>
</dbReference>
<sequence length="247" mass="27993">MVRFITALITAIVFGASILHSQQAPTTIEFEFRVFGVGSDSFKGLYYFDGDTHRELKFHKSSRSIDTYSYKGILNFALFIRNPSYVPTNPNSEPYTQIAQAKIPTNIRESLLIIQAHPNNNLADQTDRKFELYFINDADSHFTRNSILIVNATGRDLIGRVGTTDSAFPRGISSPISYPDKEKSKTTRLAFALETEQGPRLVMSYDIQLSNNRRTVLVLLPPRDPKSTRISMRKLSQSIHEEEEPSQ</sequence>